<comment type="caution">
    <text evidence="1">The sequence shown here is derived from an EMBL/GenBank/DDBJ whole genome shotgun (WGS) entry which is preliminary data.</text>
</comment>
<protein>
    <submittedName>
        <fullName evidence="1">Uncharacterized protein</fullName>
    </submittedName>
</protein>
<dbReference type="Proteomes" id="UP000499080">
    <property type="component" value="Unassembled WGS sequence"/>
</dbReference>
<name>A0A4Y2AGX5_ARAVE</name>
<sequence length="81" mass="9397">MFMECSENVEKEDFAAIFWIENLVENKRSRRKGETKGMYFIEVELATNPNIEVEPAINPNIEVEPAINPNIEVELAKLRMI</sequence>
<organism evidence="1 2">
    <name type="scientific">Araneus ventricosus</name>
    <name type="common">Orbweaver spider</name>
    <name type="synonym">Epeira ventricosa</name>
    <dbReference type="NCBI Taxonomy" id="182803"/>
    <lineage>
        <taxon>Eukaryota</taxon>
        <taxon>Metazoa</taxon>
        <taxon>Ecdysozoa</taxon>
        <taxon>Arthropoda</taxon>
        <taxon>Chelicerata</taxon>
        <taxon>Arachnida</taxon>
        <taxon>Araneae</taxon>
        <taxon>Araneomorphae</taxon>
        <taxon>Entelegynae</taxon>
        <taxon>Araneoidea</taxon>
        <taxon>Araneidae</taxon>
        <taxon>Araneus</taxon>
    </lineage>
</organism>
<dbReference type="EMBL" id="BGPR01000015">
    <property type="protein sequence ID" value="GBL78476.1"/>
    <property type="molecule type" value="Genomic_DNA"/>
</dbReference>
<accession>A0A4Y2AGX5</accession>
<reference evidence="1 2" key="1">
    <citation type="journal article" date="2019" name="Sci. Rep.">
        <title>Orb-weaving spider Araneus ventricosus genome elucidates the spidroin gene catalogue.</title>
        <authorList>
            <person name="Kono N."/>
            <person name="Nakamura H."/>
            <person name="Ohtoshi R."/>
            <person name="Moran D.A.P."/>
            <person name="Shinohara A."/>
            <person name="Yoshida Y."/>
            <person name="Fujiwara M."/>
            <person name="Mori M."/>
            <person name="Tomita M."/>
            <person name="Arakawa K."/>
        </authorList>
    </citation>
    <scope>NUCLEOTIDE SEQUENCE [LARGE SCALE GENOMIC DNA]</scope>
</reference>
<gene>
    <name evidence="1" type="ORF">AVEN_42962_1</name>
</gene>
<proteinExistence type="predicted"/>
<dbReference type="AlphaFoldDB" id="A0A4Y2AGX5"/>
<evidence type="ECO:0000313" key="1">
    <source>
        <dbReference type="EMBL" id="GBL78476.1"/>
    </source>
</evidence>
<keyword evidence="2" id="KW-1185">Reference proteome</keyword>
<evidence type="ECO:0000313" key="2">
    <source>
        <dbReference type="Proteomes" id="UP000499080"/>
    </source>
</evidence>